<dbReference type="InterPro" id="IPR001851">
    <property type="entry name" value="ABC_transp_permease"/>
</dbReference>
<dbReference type="EMBL" id="VWXL01000014">
    <property type="protein sequence ID" value="MVB09878.1"/>
    <property type="molecule type" value="Genomic_DNA"/>
</dbReference>
<comment type="subcellular location">
    <subcellularLocation>
        <location evidence="1">Cell membrane</location>
        <topology evidence="1">Multi-pass membrane protein</topology>
    </subcellularLocation>
</comment>
<reference evidence="7 9" key="1">
    <citation type="submission" date="2019-09" db="EMBL/GenBank/DDBJ databases">
        <title>Genome sequence of Clostridium sp. EA1.</title>
        <authorList>
            <person name="Poehlein A."/>
            <person name="Bengelsdorf F.R."/>
            <person name="Daniel R."/>
        </authorList>
    </citation>
    <scope>NUCLEOTIDE SEQUENCE [LARGE SCALE GENOMIC DNA]</scope>
    <source>
        <strain evidence="7 9">EA1</strain>
    </source>
</reference>
<feature type="transmembrane region" description="Helical" evidence="6">
    <location>
        <begin position="20"/>
        <end position="39"/>
    </location>
</feature>
<dbReference type="KEGG" id="cfem:HCR03_08095"/>
<dbReference type="OrthoDB" id="9813906at2"/>
<feature type="transmembrane region" description="Helical" evidence="6">
    <location>
        <begin position="241"/>
        <end position="260"/>
    </location>
</feature>
<dbReference type="Pfam" id="PF02653">
    <property type="entry name" value="BPD_transp_2"/>
    <property type="match status" value="1"/>
</dbReference>
<feature type="transmembrane region" description="Helical" evidence="6">
    <location>
        <begin position="322"/>
        <end position="344"/>
    </location>
</feature>
<evidence type="ECO:0000313" key="9">
    <source>
        <dbReference type="Proteomes" id="UP000469440"/>
    </source>
</evidence>
<keyword evidence="3 6" id="KW-0812">Transmembrane</keyword>
<feature type="transmembrane region" description="Helical" evidence="6">
    <location>
        <begin position="103"/>
        <end position="123"/>
    </location>
</feature>
<feature type="transmembrane region" description="Helical" evidence="6">
    <location>
        <begin position="51"/>
        <end position="73"/>
    </location>
</feature>
<keyword evidence="4 6" id="KW-1133">Transmembrane helix</keyword>
<name>A0A6N8HW34_9FIRM</name>
<dbReference type="Proteomes" id="UP000515909">
    <property type="component" value="Chromosome"/>
</dbReference>
<evidence type="ECO:0000256" key="6">
    <source>
        <dbReference type="SAM" id="Phobius"/>
    </source>
</evidence>
<dbReference type="GO" id="GO:0005886">
    <property type="term" value="C:plasma membrane"/>
    <property type="evidence" value="ECO:0007669"/>
    <property type="project" value="UniProtKB-SubCell"/>
</dbReference>
<feature type="transmembrane region" description="Helical" evidence="6">
    <location>
        <begin position="281"/>
        <end position="302"/>
    </location>
</feature>
<dbReference type="GO" id="GO:0022857">
    <property type="term" value="F:transmembrane transporter activity"/>
    <property type="evidence" value="ECO:0007669"/>
    <property type="project" value="InterPro"/>
</dbReference>
<feature type="transmembrane region" description="Helical" evidence="6">
    <location>
        <begin position="191"/>
        <end position="210"/>
    </location>
</feature>
<evidence type="ECO:0000256" key="1">
    <source>
        <dbReference type="ARBA" id="ARBA00004651"/>
    </source>
</evidence>
<evidence type="ECO:0000256" key="2">
    <source>
        <dbReference type="ARBA" id="ARBA00022475"/>
    </source>
</evidence>
<dbReference type="EMBL" id="CP060286">
    <property type="protein sequence ID" value="QNK42163.1"/>
    <property type="molecule type" value="Genomic_DNA"/>
</dbReference>
<accession>A0A7G8TEX2</accession>
<evidence type="ECO:0000313" key="7">
    <source>
        <dbReference type="EMBL" id="MVB09878.1"/>
    </source>
</evidence>
<evidence type="ECO:0000313" key="10">
    <source>
        <dbReference type="Proteomes" id="UP000515909"/>
    </source>
</evidence>
<gene>
    <name evidence="7" type="primary">yjfF</name>
    <name evidence="7" type="ORF">CAFE_05450</name>
    <name evidence="8" type="ORF">HCR03_08095</name>
</gene>
<dbReference type="AlphaFoldDB" id="A0A6N8HW34"/>
<dbReference type="RefSeq" id="WP_156989720.1">
    <property type="nucleotide sequence ID" value="NZ_CP060286.1"/>
</dbReference>
<evidence type="ECO:0000313" key="8">
    <source>
        <dbReference type="EMBL" id="QNK42163.1"/>
    </source>
</evidence>
<accession>A0A6N8HW34</accession>
<evidence type="ECO:0000256" key="4">
    <source>
        <dbReference type="ARBA" id="ARBA00022989"/>
    </source>
</evidence>
<reference evidence="8 10" key="2">
    <citation type="submission" date="2020-08" db="EMBL/GenBank/DDBJ databases">
        <title>The isolate Caproiciproducens sp. 7D4C2 produces n-caproate at mildly acidic conditions from hexoses: genome and rBOX comparison with related strains and chain-elongating bacteria.</title>
        <authorList>
            <person name="Esquivel-Elizondo S."/>
            <person name="Bagci C."/>
            <person name="Temovska M."/>
            <person name="Jeon B.S."/>
            <person name="Bessarab I."/>
            <person name="Williams R.B.H."/>
            <person name="Huson D.H."/>
            <person name="Angenent L.T."/>
        </authorList>
    </citation>
    <scope>NUCLEOTIDE SEQUENCE [LARGE SCALE GENOMIC DNA]</scope>
    <source>
        <strain evidence="8 10">7D4C2</strain>
    </source>
</reference>
<proteinExistence type="predicted"/>
<dbReference type="CDD" id="cd06579">
    <property type="entry name" value="TM_PBP1_transp_AraH_like"/>
    <property type="match status" value="1"/>
</dbReference>
<feature type="transmembrane region" description="Helical" evidence="6">
    <location>
        <begin position="129"/>
        <end position="150"/>
    </location>
</feature>
<keyword evidence="9" id="KW-1185">Reference proteome</keyword>
<keyword evidence="5 6" id="KW-0472">Membrane</keyword>
<keyword evidence="2" id="KW-1003">Cell membrane</keyword>
<dbReference type="PANTHER" id="PTHR32196">
    <property type="entry name" value="ABC TRANSPORTER PERMEASE PROTEIN YPHD-RELATED-RELATED"/>
    <property type="match status" value="1"/>
</dbReference>
<dbReference type="PANTHER" id="PTHR32196:SF63">
    <property type="entry name" value="INNER MEMBRANE ABC TRANSPORTER PERMEASE PROTEIN YJFF"/>
    <property type="match status" value="1"/>
</dbReference>
<evidence type="ECO:0000256" key="3">
    <source>
        <dbReference type="ARBA" id="ARBA00022692"/>
    </source>
</evidence>
<organism evidence="7 9">
    <name type="scientific">Caproicibacter fermentans</name>
    <dbReference type="NCBI Taxonomy" id="2576756"/>
    <lineage>
        <taxon>Bacteria</taxon>
        <taxon>Bacillati</taxon>
        <taxon>Bacillota</taxon>
        <taxon>Clostridia</taxon>
        <taxon>Eubacteriales</taxon>
        <taxon>Acutalibacteraceae</taxon>
        <taxon>Caproicibacter</taxon>
    </lineage>
</organism>
<evidence type="ECO:0000256" key="5">
    <source>
        <dbReference type="ARBA" id="ARBA00023136"/>
    </source>
</evidence>
<dbReference type="Proteomes" id="UP000469440">
    <property type="component" value="Unassembled WGS sequence"/>
</dbReference>
<sequence>MSGKDQLDRAKRGIDSNTLLLFITIALFVVMYAVGCIVYSGKGFAHVQTFLNLFITNAGLICVACGMTCVMLTGGIDISVGSLIAMDCMILAYGMGVKGYPSIPLLVFVLTVGIVFGFVQGFLVGYLQIQPFIVTMAGLFFARGMTAVICTDQISITEKANPTFYAWANAKIYLPAFLGYTNNRGKVQIPFIRPTVIIALVTVVVIFLLLKYTKFGRALYAVGGNETSAAMMGLNVKRTKLMAYVLSSFLCSIGGICYCLNTMSGSVQQAKGFEMDAIASAVIGGTLLTGGVGNVIGSLFGVQITGTIHTLVTTNGKLLSSWANIATAALLCFFIVLQSVFAYVKNRSK</sequence>
<protein>
    <submittedName>
        <fullName evidence="7">Inner membrane ABC transporter permease protein YjfF</fullName>
    </submittedName>
    <submittedName>
        <fullName evidence="8">Sugar ABC transporter permease YjfF</fullName>
    </submittedName>
</protein>